<dbReference type="InterPro" id="IPR036721">
    <property type="entry name" value="RCK_C_sf"/>
</dbReference>
<dbReference type="Proteomes" id="UP000317318">
    <property type="component" value="Chromosome"/>
</dbReference>
<dbReference type="Gene3D" id="1.10.287.70">
    <property type="match status" value="1"/>
</dbReference>
<keyword evidence="4 8" id="KW-1133">Transmembrane helix</keyword>
<keyword evidence="12" id="KW-1185">Reference proteome</keyword>
<evidence type="ECO:0000313" key="12">
    <source>
        <dbReference type="Proteomes" id="UP000317318"/>
    </source>
</evidence>
<feature type="domain" description="RCK N-terminal" evidence="9">
    <location>
        <begin position="122"/>
        <end position="240"/>
    </location>
</feature>
<dbReference type="SUPFAM" id="SSF116726">
    <property type="entry name" value="TrkA C-terminal domain-like"/>
    <property type="match status" value="1"/>
</dbReference>
<reference evidence="11 12" key="1">
    <citation type="submission" date="2019-02" db="EMBL/GenBank/DDBJ databases">
        <title>Deep-cultivation of Planctomycetes and their phenomic and genomic characterization uncovers novel biology.</title>
        <authorList>
            <person name="Wiegand S."/>
            <person name="Jogler M."/>
            <person name="Boedeker C."/>
            <person name="Pinto D."/>
            <person name="Vollmers J."/>
            <person name="Rivas-Marin E."/>
            <person name="Kohn T."/>
            <person name="Peeters S.H."/>
            <person name="Heuer A."/>
            <person name="Rast P."/>
            <person name="Oberbeckmann S."/>
            <person name="Bunk B."/>
            <person name="Jeske O."/>
            <person name="Meyerdierks A."/>
            <person name="Storesund J.E."/>
            <person name="Kallscheuer N."/>
            <person name="Luecker S."/>
            <person name="Lage O.M."/>
            <person name="Pohl T."/>
            <person name="Merkel B.J."/>
            <person name="Hornburger P."/>
            <person name="Mueller R.-W."/>
            <person name="Bruemmer F."/>
            <person name="Labrenz M."/>
            <person name="Spormann A.M."/>
            <person name="Op den Camp H."/>
            <person name="Overmann J."/>
            <person name="Amann R."/>
            <person name="Jetten M.S.M."/>
            <person name="Mascher T."/>
            <person name="Medema M.H."/>
            <person name="Devos D.P."/>
            <person name="Kaster A.-K."/>
            <person name="Ovreas L."/>
            <person name="Rohde M."/>
            <person name="Galperin M.Y."/>
            <person name="Jogler C."/>
        </authorList>
    </citation>
    <scope>NUCLEOTIDE SEQUENCE [LARGE SCALE GENOMIC DNA]</scope>
    <source>
        <strain evidence="11 12">Pan189</strain>
    </source>
</reference>
<dbReference type="InterPro" id="IPR013099">
    <property type="entry name" value="K_chnl_dom"/>
</dbReference>
<evidence type="ECO:0000256" key="3">
    <source>
        <dbReference type="ARBA" id="ARBA00022692"/>
    </source>
</evidence>
<keyword evidence="5" id="KW-0406">Ion transport</keyword>
<feature type="transmembrane region" description="Helical" evidence="8">
    <location>
        <begin position="76"/>
        <end position="101"/>
    </location>
</feature>
<dbReference type="Gene3D" id="3.30.70.1450">
    <property type="entry name" value="Regulator of K+ conductance, C-terminal domain"/>
    <property type="match status" value="1"/>
</dbReference>
<dbReference type="EMBL" id="CP036268">
    <property type="protein sequence ID" value="QDT38954.1"/>
    <property type="molecule type" value="Genomic_DNA"/>
</dbReference>
<dbReference type="PROSITE" id="PS51201">
    <property type="entry name" value="RCK_N"/>
    <property type="match status" value="1"/>
</dbReference>
<organism evidence="11 12">
    <name type="scientific">Stratiformator vulcanicus</name>
    <dbReference type="NCBI Taxonomy" id="2527980"/>
    <lineage>
        <taxon>Bacteria</taxon>
        <taxon>Pseudomonadati</taxon>
        <taxon>Planctomycetota</taxon>
        <taxon>Planctomycetia</taxon>
        <taxon>Planctomycetales</taxon>
        <taxon>Planctomycetaceae</taxon>
        <taxon>Stratiformator</taxon>
    </lineage>
</organism>
<dbReference type="InterPro" id="IPR050721">
    <property type="entry name" value="Trk_Ktr_HKT_K-transport"/>
</dbReference>
<dbReference type="PRINTS" id="PR01333">
    <property type="entry name" value="2POREKCHANEL"/>
</dbReference>
<evidence type="ECO:0000256" key="7">
    <source>
        <dbReference type="ARBA" id="ARBA00023303"/>
    </source>
</evidence>
<keyword evidence="3 8" id="KW-0812">Transmembrane</keyword>
<dbReference type="SUPFAM" id="SSF81324">
    <property type="entry name" value="Voltage-gated potassium channels"/>
    <property type="match status" value="1"/>
</dbReference>
<accession>A0A517R4Z9</accession>
<dbReference type="KEGG" id="svp:Pan189_33540"/>
<comment type="subcellular location">
    <subcellularLocation>
        <location evidence="1">Cell membrane</location>
        <topology evidence="1">Multi-pass membrane protein</topology>
    </subcellularLocation>
</comment>
<dbReference type="InterPro" id="IPR003280">
    <property type="entry name" value="2pore_dom_K_chnl"/>
</dbReference>
<dbReference type="SUPFAM" id="SSF51735">
    <property type="entry name" value="NAD(P)-binding Rossmann-fold domains"/>
    <property type="match status" value="1"/>
</dbReference>
<dbReference type="PROSITE" id="PS51202">
    <property type="entry name" value="RCK_C"/>
    <property type="match status" value="1"/>
</dbReference>
<evidence type="ECO:0000256" key="4">
    <source>
        <dbReference type="ARBA" id="ARBA00022989"/>
    </source>
</evidence>
<evidence type="ECO:0000256" key="5">
    <source>
        <dbReference type="ARBA" id="ARBA00023065"/>
    </source>
</evidence>
<dbReference type="Pfam" id="PF02254">
    <property type="entry name" value="TrkA_N"/>
    <property type="match status" value="1"/>
</dbReference>
<dbReference type="Gene3D" id="3.40.50.720">
    <property type="entry name" value="NAD(P)-binding Rossmann-like Domain"/>
    <property type="match status" value="1"/>
</dbReference>
<evidence type="ECO:0000256" key="8">
    <source>
        <dbReference type="SAM" id="Phobius"/>
    </source>
</evidence>
<dbReference type="AlphaFoldDB" id="A0A517R4Z9"/>
<keyword evidence="2" id="KW-0813">Transport</keyword>
<evidence type="ECO:0000259" key="10">
    <source>
        <dbReference type="PROSITE" id="PS51202"/>
    </source>
</evidence>
<dbReference type="InterPro" id="IPR003148">
    <property type="entry name" value="RCK_N"/>
</dbReference>
<evidence type="ECO:0000259" key="9">
    <source>
        <dbReference type="PROSITE" id="PS51201"/>
    </source>
</evidence>
<feature type="transmembrane region" description="Helical" evidence="8">
    <location>
        <begin position="21"/>
        <end position="40"/>
    </location>
</feature>
<feature type="domain" description="RCK C-terminal" evidence="10">
    <location>
        <begin position="262"/>
        <end position="346"/>
    </location>
</feature>
<dbReference type="GO" id="GO:0005886">
    <property type="term" value="C:plasma membrane"/>
    <property type="evidence" value="ECO:0007669"/>
    <property type="project" value="UniProtKB-SubCell"/>
</dbReference>
<dbReference type="Pfam" id="PF02080">
    <property type="entry name" value="TrkA_C"/>
    <property type="match status" value="1"/>
</dbReference>
<dbReference type="GO" id="GO:0005267">
    <property type="term" value="F:potassium channel activity"/>
    <property type="evidence" value="ECO:0007669"/>
    <property type="project" value="InterPro"/>
</dbReference>
<gene>
    <name evidence="11" type="primary">kch_1</name>
    <name evidence="11" type="ORF">Pan189_33540</name>
</gene>
<dbReference type="InterPro" id="IPR006037">
    <property type="entry name" value="RCK_C"/>
</dbReference>
<dbReference type="PANTHER" id="PTHR43833:SF9">
    <property type="entry name" value="POTASSIUM CHANNEL PROTEIN YUGO-RELATED"/>
    <property type="match status" value="1"/>
</dbReference>
<evidence type="ECO:0000256" key="1">
    <source>
        <dbReference type="ARBA" id="ARBA00004651"/>
    </source>
</evidence>
<dbReference type="PANTHER" id="PTHR43833">
    <property type="entry name" value="POTASSIUM CHANNEL PROTEIN 2-RELATED-RELATED"/>
    <property type="match status" value="1"/>
</dbReference>
<protein>
    <submittedName>
        <fullName evidence="11">Voltage-gated potassium channel Kch</fullName>
    </submittedName>
</protein>
<evidence type="ECO:0000256" key="2">
    <source>
        <dbReference type="ARBA" id="ARBA00022448"/>
    </source>
</evidence>
<dbReference type="Pfam" id="PF07885">
    <property type="entry name" value="Ion_trans_2"/>
    <property type="match status" value="1"/>
</dbReference>
<sequence>MISRRTRYVRQRPAADGPIREIGAVILLLLALTAVGVLGFRIIEGARWLDCLYMTIITLTTVGYEETISLSSTGKLFVITYLVCGLGVFTYSASTLGQWIVNAQLQRVLGQRQMTRAIDELSKHFIVCGCGQMGQTMCTYLESHDREFVVVDVDEERLEEVCADRGWLYVTGDSTDDDVLVTAGIDRAVGLSTVLPTDADNVYVVLSARMLNADLQIVARATGDKAIQKLERAGATRVVSPLASGAMRMARFMVNPSVEEFLEIAEGRDSELRLIELQIDAESPFVGQRLAETDLRSRGMMVVAIRRQSGELLMPPEGSATIELHDRLFAFGTTAGVGELAGETSEA</sequence>
<dbReference type="InterPro" id="IPR036291">
    <property type="entry name" value="NAD(P)-bd_dom_sf"/>
</dbReference>
<keyword evidence="7 11" id="KW-0407">Ion channel</keyword>
<proteinExistence type="predicted"/>
<name>A0A517R4Z9_9PLAN</name>
<evidence type="ECO:0000313" key="11">
    <source>
        <dbReference type="EMBL" id="QDT38954.1"/>
    </source>
</evidence>
<evidence type="ECO:0000256" key="6">
    <source>
        <dbReference type="ARBA" id="ARBA00023136"/>
    </source>
</evidence>
<keyword evidence="6 8" id="KW-0472">Membrane</keyword>